<name>A0A0J1K0N0_9GAMM</name>
<dbReference type="Proteomes" id="UP000035909">
    <property type="component" value="Unassembled WGS sequence"/>
</dbReference>
<dbReference type="Pfam" id="PF21993">
    <property type="entry name" value="TetR_C_13_2"/>
    <property type="match status" value="1"/>
</dbReference>
<gene>
    <name evidence="4" type="ORF">ABT57_14335</name>
</gene>
<dbReference type="InterPro" id="IPR036271">
    <property type="entry name" value="Tet_transcr_reg_TetR-rel_C_sf"/>
</dbReference>
<dbReference type="SUPFAM" id="SSF48498">
    <property type="entry name" value="Tetracyclin repressor-like, C-terminal domain"/>
    <property type="match status" value="1"/>
</dbReference>
<evidence type="ECO:0000256" key="1">
    <source>
        <dbReference type="ARBA" id="ARBA00023015"/>
    </source>
</evidence>
<dbReference type="EMBL" id="LDOU01000015">
    <property type="protein sequence ID" value="KLV08017.1"/>
    <property type="molecule type" value="Genomic_DNA"/>
</dbReference>
<dbReference type="InterPro" id="IPR054156">
    <property type="entry name" value="YxaF_TetR_C"/>
</dbReference>
<dbReference type="PANTHER" id="PTHR47506:SF3">
    <property type="entry name" value="HTH-TYPE TRANSCRIPTIONAL REGULATOR LMRA"/>
    <property type="match status" value="1"/>
</dbReference>
<comment type="caution">
    <text evidence="4">The sequence shown here is derived from an EMBL/GenBank/DDBJ whole genome shotgun (WGS) entry which is preliminary data.</text>
</comment>
<evidence type="ECO:0000313" key="4">
    <source>
        <dbReference type="EMBL" id="KLV08017.1"/>
    </source>
</evidence>
<feature type="domain" description="Transcriptional regulator LmrA/YxaF-like C-terminal" evidence="3">
    <location>
        <begin position="47"/>
        <end position="146"/>
    </location>
</feature>
<keyword evidence="5" id="KW-1185">Reference proteome</keyword>
<reference evidence="4 5" key="1">
    <citation type="submission" date="2015-05" db="EMBL/GenBank/DDBJ databases">
        <title>Photobacterium galathea sp. nov.</title>
        <authorList>
            <person name="Machado H."/>
            <person name="Gram L."/>
        </authorList>
    </citation>
    <scope>NUCLEOTIDE SEQUENCE [LARGE SCALE GENOMIC DNA]</scope>
    <source>
        <strain evidence="4 5">DSM 22954</strain>
    </source>
</reference>
<dbReference type="PANTHER" id="PTHR47506">
    <property type="entry name" value="TRANSCRIPTIONAL REGULATORY PROTEIN"/>
    <property type="match status" value="1"/>
</dbReference>
<dbReference type="Gene3D" id="1.10.357.10">
    <property type="entry name" value="Tetracycline Repressor, domain 2"/>
    <property type="match status" value="1"/>
</dbReference>
<proteinExistence type="predicted"/>
<evidence type="ECO:0000313" key="5">
    <source>
        <dbReference type="Proteomes" id="UP000035909"/>
    </source>
</evidence>
<evidence type="ECO:0000259" key="3">
    <source>
        <dbReference type="Pfam" id="PF21993"/>
    </source>
</evidence>
<keyword evidence="1" id="KW-0805">Transcription regulation</keyword>
<accession>A0A0J1K0N0</accession>
<evidence type="ECO:0000256" key="2">
    <source>
        <dbReference type="ARBA" id="ARBA00023163"/>
    </source>
</evidence>
<dbReference type="AlphaFoldDB" id="A0A0J1K0N0"/>
<dbReference type="STRING" id="320778.ABT57_14335"/>
<dbReference type="OrthoDB" id="4541465at2"/>
<organism evidence="4 5">
    <name type="scientific">Photobacterium ganghwense</name>
    <dbReference type="NCBI Taxonomy" id="320778"/>
    <lineage>
        <taxon>Bacteria</taxon>
        <taxon>Pseudomonadati</taxon>
        <taxon>Pseudomonadota</taxon>
        <taxon>Gammaproteobacteria</taxon>
        <taxon>Vibrionales</taxon>
        <taxon>Vibrionaceae</taxon>
        <taxon>Photobacterium</taxon>
    </lineage>
</organism>
<dbReference type="PATRIC" id="fig|320778.3.peg.3117"/>
<sequence length="157" mass="17002">MANAPLGSTYHNFPGGKQQIVTKAIFWAGGKAAAQLQACLDVDNKNGISLFLSQWRERLRKSDFRAGCPIVDAAIEAPQEPEGEKVKNALPQVFNNWQSLIADHLISQGHSVSNAQTLALGIIASIEGAVVLCRAHQNIQPLDAILKCVPKLMEYNA</sequence>
<protein>
    <submittedName>
        <fullName evidence="4">TetR family transcriptional regulator</fullName>
    </submittedName>
</protein>
<keyword evidence="2" id="KW-0804">Transcription</keyword>